<dbReference type="Pfam" id="PF23256">
    <property type="entry name" value="CHX17_2nd"/>
    <property type="match status" value="1"/>
</dbReference>
<evidence type="ECO:0000256" key="5">
    <source>
        <dbReference type="ARBA" id="ARBA00022692"/>
    </source>
</evidence>
<evidence type="ECO:0000256" key="11">
    <source>
        <dbReference type="ARBA" id="ARBA00054890"/>
    </source>
</evidence>
<keyword evidence="3" id="KW-0050">Antiport</keyword>
<keyword evidence="5 12" id="KW-0812">Transmembrane</keyword>
<sequence length="878" mass="98078">MDPKLLFCLPQGDELFNPLNTMFIQMACILVFSQLFYLLLKPCGQAGPVAQILAGIVLSPVLLSRIPTVKEFFLQTKAADYYSFFSFALRTSFMFLIGLEVDLHFMRRNFKKAATIAISSFVACGLLSIAFLWLLVPLFKAKDDHLTFFMILLVTLSNTASPVVVRSIADWKLNTSEIGRLTISCALLIELTNVVLYNVVIAFVGPGSKIRDLFLFIFGTGVLILLNRFLAPWLPKRNPKEKYLSKAETLVFFILLLILAITIESYDVNSSVSVFTIGIMFPRQGKAHRTLIQRLSYPIHEFVLPVYFGYIGFRFSIIALTNRDYLGILILVILTMLGKFLGVISACLYLKIPKKYWLFLPTILSVKGHVGLLLLDANIEQKRWWTTTIHDVVVAALVITTLISGVLASFMLKAREKDFAHEKTSLESHDTNDELRLLSCVYGVRHARGAISLVSSLSGSSGVSKPFTSLLMHLVPLPKKRKSDLLYHEHDEDGNVNGDDEFGTNEGLEINDSIDSFAKDSKILMHQVKLVTQMVNMHEEICNATEDLRVSIVFLPFHKHQRIDGKTTNDGEAFRQMNRNVLRHAPCSIGIFVDRNITGFQQPHGFESVQHVAALFFGGPDDREALALCKWLANNTLIHLTIIQFISEDSKAETPVGSAATLENNEVLLEVLGRNQTEEETDRSFLEDFYNKYVTTGQVGFIEKHVSNGPHTLTILREIGEMYTLFVVGKSRGDCPMTVRMKDWEECPELGTVGDFLASSLDVNALAPLVSGRSEVNNPRAATVNPKTAKERDGTFVPREAMIGQQAPPITSACLSIVVAEFLTLVGNNSIIYTAVKLKPILAQKKEPSLFARKGSERNIAFLLLLRVSNSQPQSFFC</sequence>
<name>A0A087HJP2_ARAAL</name>
<dbReference type="Pfam" id="PF00999">
    <property type="entry name" value="Na_H_Exchanger"/>
    <property type="match status" value="1"/>
</dbReference>
<evidence type="ECO:0000259" key="13">
    <source>
        <dbReference type="Pfam" id="PF00999"/>
    </source>
</evidence>
<evidence type="ECO:0000256" key="12">
    <source>
        <dbReference type="SAM" id="Phobius"/>
    </source>
</evidence>
<keyword evidence="6" id="KW-0630">Potassium</keyword>
<gene>
    <name evidence="16" type="ordered locus">AALP_Aa2g244000</name>
</gene>
<evidence type="ECO:0000256" key="3">
    <source>
        <dbReference type="ARBA" id="ARBA00022449"/>
    </source>
</evidence>
<feature type="transmembrane region" description="Helical" evidence="12">
    <location>
        <begin position="389"/>
        <end position="412"/>
    </location>
</feature>
<reference evidence="17" key="1">
    <citation type="journal article" date="2015" name="Nat. Plants">
        <title>Genome expansion of Arabis alpina linked with retrotransposition and reduced symmetric DNA methylation.</title>
        <authorList>
            <person name="Willing E.M."/>
            <person name="Rawat V."/>
            <person name="Mandakova T."/>
            <person name="Maumus F."/>
            <person name="James G.V."/>
            <person name="Nordstroem K.J."/>
            <person name="Becker C."/>
            <person name="Warthmann N."/>
            <person name="Chica C."/>
            <person name="Szarzynska B."/>
            <person name="Zytnicki M."/>
            <person name="Albani M.C."/>
            <person name="Kiefer C."/>
            <person name="Bergonzi S."/>
            <person name="Castaings L."/>
            <person name="Mateos J.L."/>
            <person name="Berns M.C."/>
            <person name="Bujdoso N."/>
            <person name="Piofczyk T."/>
            <person name="de Lorenzo L."/>
            <person name="Barrero-Sicilia C."/>
            <person name="Mateos I."/>
            <person name="Piednoel M."/>
            <person name="Hagmann J."/>
            <person name="Chen-Min-Tao R."/>
            <person name="Iglesias-Fernandez R."/>
            <person name="Schuster S.C."/>
            <person name="Alonso-Blanco C."/>
            <person name="Roudier F."/>
            <person name="Carbonero P."/>
            <person name="Paz-Ares J."/>
            <person name="Davis S.J."/>
            <person name="Pecinka A."/>
            <person name="Quesneville H."/>
            <person name="Colot V."/>
            <person name="Lysak M.A."/>
            <person name="Weigel D."/>
            <person name="Coupland G."/>
            <person name="Schneeberger K."/>
        </authorList>
    </citation>
    <scope>NUCLEOTIDE SEQUENCE [LARGE SCALE GENOMIC DNA]</scope>
    <source>
        <strain evidence="17">cv. Pajares</strain>
    </source>
</reference>
<dbReference type="FunFam" id="1.20.1530.20:FF:000019">
    <property type="entry name" value="Cation/H(+) antiporter 1"/>
    <property type="match status" value="1"/>
</dbReference>
<evidence type="ECO:0000259" key="14">
    <source>
        <dbReference type="Pfam" id="PF23256"/>
    </source>
</evidence>
<evidence type="ECO:0000256" key="1">
    <source>
        <dbReference type="ARBA" id="ARBA00004141"/>
    </source>
</evidence>
<evidence type="ECO:0000256" key="4">
    <source>
        <dbReference type="ARBA" id="ARBA00022538"/>
    </source>
</evidence>
<keyword evidence="8" id="KW-0406">Ion transport</keyword>
<accession>A0A087HJP2</accession>
<feature type="transmembrane region" description="Helical" evidence="12">
    <location>
        <begin position="52"/>
        <end position="69"/>
    </location>
</feature>
<dbReference type="InterPro" id="IPR057291">
    <property type="entry name" value="CHX17_2nd"/>
</dbReference>
<evidence type="ECO:0000256" key="8">
    <source>
        <dbReference type="ARBA" id="ARBA00023065"/>
    </source>
</evidence>
<dbReference type="EMBL" id="CM002870">
    <property type="protein sequence ID" value="KFK42344.1"/>
    <property type="molecule type" value="Genomic_DNA"/>
</dbReference>
<keyword evidence="17" id="KW-1185">Reference proteome</keyword>
<evidence type="ECO:0000256" key="9">
    <source>
        <dbReference type="ARBA" id="ARBA00023136"/>
    </source>
</evidence>
<keyword evidence="4" id="KW-0633">Potassium transport</keyword>
<feature type="transmembrane region" description="Helical" evidence="12">
    <location>
        <begin position="302"/>
        <end position="321"/>
    </location>
</feature>
<dbReference type="eggNOG" id="KOG1650">
    <property type="taxonomic scope" value="Eukaryota"/>
</dbReference>
<dbReference type="AlphaFoldDB" id="A0A087HJP2"/>
<evidence type="ECO:0000256" key="7">
    <source>
        <dbReference type="ARBA" id="ARBA00022989"/>
    </source>
</evidence>
<evidence type="ECO:0000259" key="15">
    <source>
        <dbReference type="Pfam" id="PF23259"/>
    </source>
</evidence>
<dbReference type="InterPro" id="IPR057290">
    <property type="entry name" value="CHX17_C"/>
</dbReference>
<comment type="function">
    <text evidence="11">May operate as a cation/H(+) antiporter.</text>
</comment>
<keyword evidence="2" id="KW-0813">Transport</keyword>
<comment type="subcellular location">
    <subcellularLocation>
        <location evidence="1">Membrane</location>
        <topology evidence="1">Multi-pass membrane protein</topology>
    </subcellularLocation>
</comment>
<dbReference type="GO" id="GO:0012505">
    <property type="term" value="C:endomembrane system"/>
    <property type="evidence" value="ECO:0007669"/>
    <property type="project" value="TreeGrafter"/>
</dbReference>
<comment type="similarity">
    <text evidence="10">Belongs to the monovalent cation:proton antiporter 2 (CPA2) transporter (TC 2.A.37) family. CHX (TC 2.A.37.4) subfamily.</text>
</comment>
<proteinExistence type="inferred from homology"/>
<evidence type="ECO:0000313" key="17">
    <source>
        <dbReference type="Proteomes" id="UP000029120"/>
    </source>
</evidence>
<dbReference type="InterPro" id="IPR038770">
    <property type="entry name" value="Na+/solute_symporter_sf"/>
</dbReference>
<dbReference type="Gramene" id="KFK42344">
    <property type="protein sequence ID" value="KFK42344"/>
    <property type="gene ID" value="AALP_AA2G244000"/>
</dbReference>
<evidence type="ECO:0000256" key="10">
    <source>
        <dbReference type="ARBA" id="ARBA00038341"/>
    </source>
</evidence>
<keyword evidence="7 12" id="KW-1133">Transmembrane helix</keyword>
<feature type="domain" description="Cation/H+ exchanger transmembrane" evidence="13">
    <location>
        <begin position="35"/>
        <end position="413"/>
    </location>
</feature>
<feature type="transmembrane region" description="Helical" evidence="12">
    <location>
        <begin position="328"/>
        <end position="352"/>
    </location>
</feature>
<feature type="transmembrane region" description="Helical" evidence="12">
    <location>
        <begin position="81"/>
        <end position="101"/>
    </location>
</feature>
<dbReference type="GO" id="GO:0015297">
    <property type="term" value="F:antiporter activity"/>
    <property type="evidence" value="ECO:0007669"/>
    <property type="project" value="UniProtKB-KW"/>
</dbReference>
<dbReference type="GO" id="GO:0006885">
    <property type="term" value="P:regulation of pH"/>
    <property type="evidence" value="ECO:0007669"/>
    <property type="project" value="TreeGrafter"/>
</dbReference>
<dbReference type="PANTHER" id="PTHR32468">
    <property type="entry name" value="CATION/H + ANTIPORTER"/>
    <property type="match status" value="1"/>
</dbReference>
<dbReference type="OrthoDB" id="671744at2759"/>
<organism evidence="16 17">
    <name type="scientific">Arabis alpina</name>
    <name type="common">Alpine rock-cress</name>
    <dbReference type="NCBI Taxonomy" id="50452"/>
    <lineage>
        <taxon>Eukaryota</taxon>
        <taxon>Viridiplantae</taxon>
        <taxon>Streptophyta</taxon>
        <taxon>Embryophyta</taxon>
        <taxon>Tracheophyta</taxon>
        <taxon>Spermatophyta</taxon>
        <taxon>Magnoliopsida</taxon>
        <taxon>eudicotyledons</taxon>
        <taxon>Gunneridae</taxon>
        <taxon>Pentapetalae</taxon>
        <taxon>rosids</taxon>
        <taxon>malvids</taxon>
        <taxon>Brassicales</taxon>
        <taxon>Brassicaceae</taxon>
        <taxon>Arabideae</taxon>
        <taxon>Arabis</taxon>
    </lineage>
</organism>
<evidence type="ECO:0000256" key="6">
    <source>
        <dbReference type="ARBA" id="ARBA00022958"/>
    </source>
</evidence>
<feature type="transmembrane region" description="Helical" evidence="12">
    <location>
        <begin position="148"/>
        <end position="169"/>
    </location>
</feature>
<feature type="domain" description="Cation/H(+) antiporter central" evidence="14">
    <location>
        <begin position="513"/>
        <end position="602"/>
    </location>
</feature>
<dbReference type="GO" id="GO:1902600">
    <property type="term" value="P:proton transmembrane transport"/>
    <property type="evidence" value="ECO:0007669"/>
    <property type="project" value="InterPro"/>
</dbReference>
<feature type="transmembrane region" description="Helical" evidence="12">
    <location>
        <begin position="181"/>
        <end position="201"/>
    </location>
</feature>
<evidence type="ECO:0000313" key="16">
    <source>
        <dbReference type="EMBL" id="KFK42344.1"/>
    </source>
</evidence>
<dbReference type="OMA" id="HHRMRRW"/>
<dbReference type="Pfam" id="PF23259">
    <property type="entry name" value="CHX17_C"/>
    <property type="match status" value="1"/>
</dbReference>
<feature type="transmembrane region" description="Helical" evidence="12">
    <location>
        <begin position="358"/>
        <end position="377"/>
    </location>
</feature>
<dbReference type="GO" id="GO:0016020">
    <property type="term" value="C:membrane"/>
    <property type="evidence" value="ECO:0007669"/>
    <property type="project" value="UniProtKB-SubCell"/>
</dbReference>
<feature type="transmembrane region" description="Helical" evidence="12">
    <location>
        <begin position="22"/>
        <end position="40"/>
    </location>
</feature>
<feature type="transmembrane region" description="Helical" evidence="12">
    <location>
        <begin position="243"/>
        <end position="263"/>
    </location>
</feature>
<dbReference type="InterPro" id="IPR050794">
    <property type="entry name" value="CPA2_transporter"/>
</dbReference>
<dbReference type="Gene3D" id="1.20.1530.20">
    <property type="match status" value="1"/>
</dbReference>
<evidence type="ECO:0000256" key="2">
    <source>
        <dbReference type="ARBA" id="ARBA00022448"/>
    </source>
</evidence>
<feature type="transmembrane region" description="Helical" evidence="12">
    <location>
        <begin position="113"/>
        <end position="136"/>
    </location>
</feature>
<dbReference type="PANTHER" id="PTHR32468:SF71">
    <property type="entry name" value="CATION_H(+) ANTIPORTER 2"/>
    <property type="match status" value="1"/>
</dbReference>
<keyword evidence="9 12" id="KW-0472">Membrane</keyword>
<dbReference type="GO" id="GO:0006813">
    <property type="term" value="P:potassium ion transport"/>
    <property type="evidence" value="ECO:0007669"/>
    <property type="project" value="UniProtKB-KW"/>
</dbReference>
<dbReference type="Proteomes" id="UP000029120">
    <property type="component" value="Chromosome 2"/>
</dbReference>
<protein>
    <submittedName>
        <fullName evidence="16">Uncharacterized protein</fullName>
    </submittedName>
</protein>
<dbReference type="InterPro" id="IPR006153">
    <property type="entry name" value="Cation/H_exchanger_TM"/>
</dbReference>
<feature type="transmembrane region" description="Helical" evidence="12">
    <location>
        <begin position="213"/>
        <end position="231"/>
    </location>
</feature>
<feature type="domain" description="Cation/H(+) antiporter C-terminal" evidence="15">
    <location>
        <begin position="612"/>
        <end position="760"/>
    </location>
</feature>